<dbReference type="Proteomes" id="UP000186469">
    <property type="component" value="Unassembled WGS sequence"/>
</dbReference>
<keyword evidence="5" id="KW-1185">Reference proteome</keyword>
<dbReference type="InterPro" id="IPR013520">
    <property type="entry name" value="Ribonucl_H"/>
</dbReference>
<dbReference type="InterPro" id="IPR006054">
    <property type="entry name" value="DnaQ"/>
</dbReference>
<dbReference type="EMBL" id="FRDI01000005">
    <property type="protein sequence ID" value="SHN62591.1"/>
    <property type="molecule type" value="Genomic_DNA"/>
</dbReference>
<evidence type="ECO:0000313" key="5">
    <source>
        <dbReference type="Proteomes" id="UP000186469"/>
    </source>
</evidence>
<organism evidence="4 5">
    <name type="scientific">Desulfovibrio litoralis DSM 11393</name>
    <dbReference type="NCBI Taxonomy" id="1121455"/>
    <lineage>
        <taxon>Bacteria</taxon>
        <taxon>Pseudomonadati</taxon>
        <taxon>Thermodesulfobacteriota</taxon>
        <taxon>Desulfovibrionia</taxon>
        <taxon>Desulfovibrionales</taxon>
        <taxon>Desulfovibrionaceae</taxon>
        <taxon>Desulfovibrio</taxon>
    </lineage>
</organism>
<gene>
    <name evidence="4" type="ORF">SAMN02745728_01285</name>
</gene>
<comment type="function">
    <text evidence="1">DNA polymerase III is a complex, multichain enzyme responsible for most of the replicative synthesis in bacteria. The epsilon subunit contain the editing function and is a proofreading 3'-5' exonuclease.</text>
</comment>
<dbReference type="InterPro" id="IPR012337">
    <property type="entry name" value="RNaseH-like_sf"/>
</dbReference>
<dbReference type="STRING" id="1121455.SAMN02745728_01285"/>
<dbReference type="GO" id="GO:0006260">
    <property type="term" value="P:DNA replication"/>
    <property type="evidence" value="ECO:0007669"/>
    <property type="project" value="InterPro"/>
</dbReference>
<evidence type="ECO:0000256" key="2">
    <source>
        <dbReference type="ARBA" id="ARBA00026073"/>
    </source>
</evidence>
<feature type="domain" description="Exonuclease" evidence="3">
    <location>
        <begin position="8"/>
        <end position="170"/>
    </location>
</feature>
<dbReference type="AlphaFoldDB" id="A0A1M7SVW0"/>
<dbReference type="SUPFAM" id="SSF53098">
    <property type="entry name" value="Ribonuclease H-like"/>
    <property type="match status" value="1"/>
</dbReference>
<protein>
    <submittedName>
        <fullName evidence="4">DNA polymerase-3 subunit epsilon</fullName>
    </submittedName>
</protein>
<dbReference type="GO" id="GO:0005829">
    <property type="term" value="C:cytosol"/>
    <property type="evidence" value="ECO:0007669"/>
    <property type="project" value="TreeGrafter"/>
</dbReference>
<proteinExistence type="predicted"/>
<comment type="subunit">
    <text evidence="2">DNA polymerase III contains a core (composed of alpha, epsilon and theta chains) that associates with a tau subunit. This core dimerizes to form the POLIII' complex. PolIII' associates with the gamma complex (composed of gamma, delta, delta', psi and chi chains) and with the beta chain to form the complete DNA polymerase III complex.</text>
</comment>
<dbReference type="FunFam" id="3.30.420.10:FF:000045">
    <property type="entry name" value="3'-5' exonuclease DinG"/>
    <property type="match status" value="1"/>
</dbReference>
<evidence type="ECO:0000259" key="3">
    <source>
        <dbReference type="SMART" id="SM00479"/>
    </source>
</evidence>
<dbReference type="Pfam" id="PF00929">
    <property type="entry name" value="RNase_T"/>
    <property type="match status" value="1"/>
</dbReference>
<dbReference type="InterPro" id="IPR036397">
    <property type="entry name" value="RNaseH_sf"/>
</dbReference>
<dbReference type="GO" id="GO:0008408">
    <property type="term" value="F:3'-5' exonuclease activity"/>
    <property type="evidence" value="ECO:0007669"/>
    <property type="project" value="TreeGrafter"/>
</dbReference>
<name>A0A1M7SVW0_9BACT</name>
<dbReference type="GO" id="GO:0003677">
    <property type="term" value="F:DNA binding"/>
    <property type="evidence" value="ECO:0007669"/>
    <property type="project" value="InterPro"/>
</dbReference>
<evidence type="ECO:0000256" key="1">
    <source>
        <dbReference type="ARBA" id="ARBA00025483"/>
    </source>
</evidence>
<dbReference type="CDD" id="cd06130">
    <property type="entry name" value="DNA_pol_III_epsilon_like"/>
    <property type="match status" value="1"/>
</dbReference>
<dbReference type="Gene3D" id="3.30.420.10">
    <property type="entry name" value="Ribonuclease H-like superfamily/Ribonuclease H"/>
    <property type="match status" value="1"/>
</dbReference>
<dbReference type="GO" id="GO:0003887">
    <property type="term" value="F:DNA-directed DNA polymerase activity"/>
    <property type="evidence" value="ECO:0007669"/>
    <property type="project" value="InterPro"/>
</dbReference>
<accession>A0A1M7SVW0</accession>
<reference evidence="4 5" key="1">
    <citation type="submission" date="2016-12" db="EMBL/GenBank/DDBJ databases">
        <authorList>
            <person name="Song W.-J."/>
            <person name="Kurnit D.M."/>
        </authorList>
    </citation>
    <scope>NUCLEOTIDE SEQUENCE [LARGE SCALE GENOMIC DNA]</scope>
    <source>
        <strain evidence="4 5">DSM 11393</strain>
    </source>
</reference>
<dbReference type="NCBIfam" id="TIGR00573">
    <property type="entry name" value="dnaq"/>
    <property type="match status" value="1"/>
</dbReference>
<dbReference type="SMART" id="SM00479">
    <property type="entry name" value="EXOIII"/>
    <property type="match status" value="1"/>
</dbReference>
<dbReference type="PANTHER" id="PTHR30231">
    <property type="entry name" value="DNA POLYMERASE III SUBUNIT EPSILON"/>
    <property type="match status" value="1"/>
</dbReference>
<evidence type="ECO:0000313" key="4">
    <source>
        <dbReference type="EMBL" id="SHN62591.1"/>
    </source>
</evidence>
<dbReference type="PANTHER" id="PTHR30231:SF42">
    <property type="entry name" value="EXONUCLEASE"/>
    <property type="match status" value="1"/>
</dbReference>
<dbReference type="RefSeq" id="WP_072697102.1">
    <property type="nucleotide sequence ID" value="NZ_FRDI01000005.1"/>
</dbReference>
<sequence length="171" mass="19448">MDLKKNLSYIAIDFETADYKTDSACAIGMAKIQDGKIINTFYSLIRPPRKKIYFTNIHGLSWDMLKNSPVFSELWNNIYEYIQGTTYFIAHNAPFDRRVLHGCCQSSNIQIPTQEFICTLSIARSSLKLPSNSLDNVCKHLGIEFKHHHAEDDAIAAAKVFLSLQEKNTSL</sequence>